<keyword evidence="2" id="KW-1185">Reference proteome</keyword>
<proteinExistence type="predicted"/>
<comment type="caution">
    <text evidence="1">The sequence shown here is derived from an EMBL/GenBank/DDBJ whole genome shotgun (WGS) entry which is preliminary data.</text>
</comment>
<gene>
    <name evidence="1" type="ORF">ACFSCX_10515</name>
</gene>
<evidence type="ECO:0000313" key="1">
    <source>
        <dbReference type="EMBL" id="MFD1736995.1"/>
    </source>
</evidence>
<evidence type="ECO:0000313" key="2">
    <source>
        <dbReference type="Proteomes" id="UP001597214"/>
    </source>
</evidence>
<dbReference type="EMBL" id="JBHUEM010000014">
    <property type="protein sequence ID" value="MFD1736995.1"/>
    <property type="molecule type" value="Genomic_DNA"/>
</dbReference>
<keyword evidence="1" id="KW-0675">Receptor</keyword>
<organism evidence="1 2">
    <name type="scientific">Bacillus salitolerans</name>
    <dbReference type="NCBI Taxonomy" id="1437434"/>
    <lineage>
        <taxon>Bacteria</taxon>
        <taxon>Bacillati</taxon>
        <taxon>Bacillota</taxon>
        <taxon>Bacilli</taxon>
        <taxon>Bacillales</taxon>
        <taxon>Bacillaceae</taxon>
        <taxon>Bacillus</taxon>
    </lineage>
</organism>
<reference evidence="2" key="1">
    <citation type="journal article" date="2019" name="Int. J. Syst. Evol. Microbiol.">
        <title>The Global Catalogue of Microorganisms (GCM) 10K type strain sequencing project: providing services to taxonomists for standard genome sequencing and annotation.</title>
        <authorList>
            <consortium name="The Broad Institute Genomics Platform"/>
            <consortium name="The Broad Institute Genome Sequencing Center for Infectious Disease"/>
            <person name="Wu L."/>
            <person name="Ma J."/>
        </authorList>
    </citation>
    <scope>NUCLEOTIDE SEQUENCE [LARGE SCALE GENOMIC DNA]</scope>
    <source>
        <strain evidence="2">CCUG 49339</strain>
    </source>
</reference>
<dbReference type="Proteomes" id="UP001597214">
    <property type="component" value="Unassembled WGS sequence"/>
</dbReference>
<dbReference type="RefSeq" id="WP_377928185.1">
    <property type="nucleotide sequence ID" value="NZ_JBHUEM010000014.1"/>
</dbReference>
<sequence length="364" mass="43030">MNQYFLNEVKVLHADPMFAACLEKLFHCPKQDRFLKLLEILNQPFYDLTHSDKQQIIEVFFSQPELKENRYLYMEYLNVQGNTCLLKDFIKIEMNSSCNRARSWALVYELVVKANNGELSKSALSNKVISFEPNSKDMHLLLCILNMLSVFQIGEYEAFFKVSNAILPEINYIEDSFIKQSYHLRLLELYSYSHLLANKVEPCRDIIHMILQLGDAKMYPIAYINSYHVLAHTFLFTSYETCIENLQKAYRITTLLPEERRAQKQKELHNTEQFVRSFWKRDLEPLPDDDAELAHRYIAMGEMEQAISILDQLRQQQGFFTPFQWYYYGLATNNKDHFIKARKEFESNGDKFFVKILDLVYSSI</sequence>
<protein>
    <submittedName>
        <fullName evidence="1">AimR family lysis-lysogeny pheromone receptor</fullName>
    </submittedName>
</protein>
<accession>A0ABW4LPA3</accession>
<dbReference type="NCBIfam" id="NF038310">
    <property type="entry name" value="lysogeny_AimR"/>
    <property type="match status" value="1"/>
</dbReference>
<dbReference type="InterPro" id="IPR047705">
    <property type="entry name" value="AimR-like"/>
</dbReference>
<dbReference type="Pfam" id="PF22871">
    <property type="entry name" value="AimR"/>
    <property type="match status" value="1"/>
</dbReference>
<name>A0ABW4LPA3_9BACI</name>